<reference evidence="1" key="2">
    <citation type="submission" date="2020-11" db="EMBL/GenBank/DDBJ databases">
        <authorList>
            <person name="McCartney M.A."/>
            <person name="Auch B."/>
            <person name="Kono T."/>
            <person name="Mallez S."/>
            <person name="Becker A."/>
            <person name="Gohl D.M."/>
            <person name="Silverstein K.A.T."/>
            <person name="Koren S."/>
            <person name="Bechman K.B."/>
            <person name="Herman A."/>
            <person name="Abrahante J.E."/>
            <person name="Garbe J."/>
        </authorList>
    </citation>
    <scope>NUCLEOTIDE SEQUENCE</scope>
    <source>
        <strain evidence="1">Duluth1</strain>
        <tissue evidence="1">Whole animal</tissue>
    </source>
</reference>
<reference evidence="1" key="1">
    <citation type="journal article" date="2019" name="bioRxiv">
        <title>The Genome of the Zebra Mussel, Dreissena polymorpha: A Resource for Invasive Species Research.</title>
        <authorList>
            <person name="McCartney M.A."/>
            <person name="Auch B."/>
            <person name="Kono T."/>
            <person name="Mallez S."/>
            <person name="Zhang Y."/>
            <person name="Obille A."/>
            <person name="Becker A."/>
            <person name="Abrahante J.E."/>
            <person name="Garbe J."/>
            <person name="Badalamenti J.P."/>
            <person name="Herman A."/>
            <person name="Mangelson H."/>
            <person name="Liachko I."/>
            <person name="Sullivan S."/>
            <person name="Sone E.D."/>
            <person name="Koren S."/>
            <person name="Silverstein K.A.T."/>
            <person name="Beckman K.B."/>
            <person name="Gohl D.M."/>
        </authorList>
    </citation>
    <scope>NUCLEOTIDE SEQUENCE</scope>
    <source>
        <strain evidence="1">Duluth1</strain>
        <tissue evidence="1">Whole animal</tissue>
    </source>
</reference>
<protein>
    <submittedName>
        <fullName evidence="1">Uncharacterized protein</fullName>
    </submittedName>
</protein>
<keyword evidence="2" id="KW-1185">Reference proteome</keyword>
<gene>
    <name evidence="1" type="ORF">DPMN_075862</name>
</gene>
<name>A0A9D3YIZ3_DREPO</name>
<dbReference type="Proteomes" id="UP000828390">
    <property type="component" value="Unassembled WGS sequence"/>
</dbReference>
<accession>A0A9D3YIZ3</accession>
<evidence type="ECO:0000313" key="2">
    <source>
        <dbReference type="Proteomes" id="UP000828390"/>
    </source>
</evidence>
<dbReference type="AlphaFoldDB" id="A0A9D3YIZ3"/>
<organism evidence="1 2">
    <name type="scientific">Dreissena polymorpha</name>
    <name type="common">Zebra mussel</name>
    <name type="synonym">Mytilus polymorpha</name>
    <dbReference type="NCBI Taxonomy" id="45954"/>
    <lineage>
        <taxon>Eukaryota</taxon>
        <taxon>Metazoa</taxon>
        <taxon>Spiralia</taxon>
        <taxon>Lophotrochozoa</taxon>
        <taxon>Mollusca</taxon>
        <taxon>Bivalvia</taxon>
        <taxon>Autobranchia</taxon>
        <taxon>Heteroconchia</taxon>
        <taxon>Euheterodonta</taxon>
        <taxon>Imparidentia</taxon>
        <taxon>Neoheterodontei</taxon>
        <taxon>Myida</taxon>
        <taxon>Dreissenoidea</taxon>
        <taxon>Dreissenidae</taxon>
        <taxon>Dreissena</taxon>
    </lineage>
</organism>
<dbReference type="EMBL" id="JAIWYP010000015">
    <property type="protein sequence ID" value="KAH3700881.1"/>
    <property type="molecule type" value="Genomic_DNA"/>
</dbReference>
<proteinExistence type="predicted"/>
<sequence length="236" mass="27879">MPCSQIHICKLQKRNVGRIIVKDGRTHHQHPKPTRLDRGIIWFSINHDRTHSPTVFIEHQKPTHLDRGIIWFSFNHDRTYSPTVFIERYCQHPKHNRLHRDIISIHSTTVFIEVFIHSTTVFIERYRQHPQHNPLHRGIHPKPTRLDRGIIWFSINHDRTHSPTVFIEVSSGIVSTHSTTVFIEHPQHNPLHRGIHPKPTRLDRGIIWFSINHDRTHSPTVFIEVSTHSPTVQYQS</sequence>
<comment type="caution">
    <text evidence="1">The sequence shown here is derived from an EMBL/GenBank/DDBJ whole genome shotgun (WGS) entry which is preliminary data.</text>
</comment>
<evidence type="ECO:0000313" key="1">
    <source>
        <dbReference type="EMBL" id="KAH3700881.1"/>
    </source>
</evidence>